<name>A0A382PL40_9ZZZZ</name>
<dbReference type="EMBL" id="UINC01108198">
    <property type="protein sequence ID" value="SVC74119.1"/>
    <property type="molecule type" value="Genomic_DNA"/>
</dbReference>
<proteinExistence type="predicted"/>
<reference evidence="1" key="1">
    <citation type="submission" date="2018-05" db="EMBL/GenBank/DDBJ databases">
        <authorList>
            <person name="Lanie J.A."/>
            <person name="Ng W.-L."/>
            <person name="Kazmierczak K.M."/>
            <person name="Andrzejewski T.M."/>
            <person name="Davidsen T.M."/>
            <person name="Wayne K.J."/>
            <person name="Tettelin H."/>
            <person name="Glass J.I."/>
            <person name="Rusch D."/>
            <person name="Podicherti R."/>
            <person name="Tsui H.-C.T."/>
            <person name="Winkler M.E."/>
        </authorList>
    </citation>
    <scope>NUCLEOTIDE SEQUENCE</scope>
</reference>
<gene>
    <name evidence="1" type="ORF">METZ01_LOCUS326973</name>
</gene>
<organism evidence="1">
    <name type="scientific">marine metagenome</name>
    <dbReference type="NCBI Taxonomy" id="408172"/>
    <lineage>
        <taxon>unclassified sequences</taxon>
        <taxon>metagenomes</taxon>
        <taxon>ecological metagenomes</taxon>
    </lineage>
</organism>
<dbReference type="AlphaFoldDB" id="A0A382PL40"/>
<accession>A0A382PL40</accession>
<evidence type="ECO:0000313" key="1">
    <source>
        <dbReference type="EMBL" id="SVC74119.1"/>
    </source>
</evidence>
<protein>
    <submittedName>
        <fullName evidence="1">Uncharacterized protein</fullName>
    </submittedName>
</protein>
<sequence>MLFKKKSIEIHLHEVLRKDWENVLDALFRNTIANSVKGIGIICNTSREHPGDGEGIVQEELIYHIKQKRADEVKTKLKKIDFDHFKKIFENYSEGNQKGLDFYRIKNILTNEIMVYPLMQRDEKYGLLVFDYPIEDEKTNKILNVINGVLKNPEIPSTPPPETSDDE</sequence>